<dbReference type="Proteomes" id="UP000706172">
    <property type="component" value="Unassembled WGS sequence"/>
</dbReference>
<reference evidence="3" key="1">
    <citation type="submission" date="2020-07" db="EMBL/GenBank/DDBJ databases">
        <title>Severe corrosion of carbon steel in oil field produced water can be linked to methanogenic archaea containing a special type of NiFe hydrogenase.</title>
        <authorList>
            <person name="Lahme S."/>
            <person name="Mand J."/>
            <person name="Longwell J."/>
            <person name="Smith R."/>
            <person name="Enning D."/>
        </authorList>
    </citation>
    <scope>NUCLEOTIDE SEQUENCE</scope>
    <source>
        <strain evidence="3">MIC098Bin6</strain>
    </source>
</reference>
<feature type="non-terminal residue" evidence="3">
    <location>
        <position position="65"/>
    </location>
</feature>
<dbReference type="AlphaFoldDB" id="A0A931G6N3"/>
<evidence type="ECO:0000259" key="2">
    <source>
        <dbReference type="Pfam" id="PF12911"/>
    </source>
</evidence>
<evidence type="ECO:0000313" key="4">
    <source>
        <dbReference type="Proteomes" id="UP000706172"/>
    </source>
</evidence>
<evidence type="ECO:0000313" key="3">
    <source>
        <dbReference type="EMBL" id="MBG0778546.1"/>
    </source>
</evidence>
<dbReference type="GO" id="GO:0005886">
    <property type="term" value="C:plasma membrane"/>
    <property type="evidence" value="ECO:0007669"/>
    <property type="project" value="UniProtKB-SubCell"/>
</dbReference>
<keyword evidence="1" id="KW-0812">Transmembrane</keyword>
<proteinExistence type="predicted"/>
<keyword evidence="1" id="KW-1133">Transmembrane helix</keyword>
<dbReference type="EMBL" id="JACCQK010000046">
    <property type="protein sequence ID" value="MBG0778546.1"/>
    <property type="molecule type" value="Genomic_DNA"/>
</dbReference>
<comment type="caution">
    <text evidence="3">The sequence shown here is derived from an EMBL/GenBank/DDBJ whole genome shotgun (WGS) entry which is preliminary data.</text>
</comment>
<dbReference type="Pfam" id="PF12911">
    <property type="entry name" value="OppC_N"/>
    <property type="match status" value="1"/>
</dbReference>
<keyword evidence="1" id="KW-0472">Membrane</keyword>
<feature type="domain" description="Oligopeptide transport permease C-like N-terminal" evidence="2">
    <location>
        <begin position="18"/>
        <end position="65"/>
    </location>
</feature>
<accession>A0A931G6N3</accession>
<protein>
    <submittedName>
        <fullName evidence="3">ABC transporter permease</fullName>
    </submittedName>
</protein>
<feature type="transmembrane region" description="Helical" evidence="1">
    <location>
        <begin position="27"/>
        <end position="48"/>
    </location>
</feature>
<evidence type="ECO:0000256" key="1">
    <source>
        <dbReference type="SAM" id="Phobius"/>
    </source>
</evidence>
<dbReference type="InterPro" id="IPR025966">
    <property type="entry name" value="OppC_N"/>
</dbReference>
<name>A0A931G6N3_9BACT</name>
<sequence>MKTNKTHPPVKTANRPGAWARLSKNHLAVAGLVMVSFILLVSLVAPLLPLDDPNATSLADRLMTP</sequence>
<gene>
    <name evidence="3" type="ORF">H0S81_01255</name>
</gene>
<organism evidence="3 4">
    <name type="scientific">Desulfotignum balticum</name>
    <dbReference type="NCBI Taxonomy" id="115781"/>
    <lineage>
        <taxon>Bacteria</taxon>
        <taxon>Pseudomonadati</taxon>
        <taxon>Thermodesulfobacteriota</taxon>
        <taxon>Desulfobacteria</taxon>
        <taxon>Desulfobacterales</taxon>
        <taxon>Desulfobacteraceae</taxon>
        <taxon>Desulfotignum</taxon>
    </lineage>
</organism>